<protein>
    <submittedName>
        <fullName evidence="1">Uncharacterized protein</fullName>
    </submittedName>
</protein>
<gene>
    <name evidence="1" type="ORF">FQN60_017140</name>
</gene>
<evidence type="ECO:0000313" key="2">
    <source>
        <dbReference type="Proteomes" id="UP000327493"/>
    </source>
</evidence>
<keyword evidence="2" id="KW-1185">Reference proteome</keyword>
<organism evidence="1 2">
    <name type="scientific">Etheostoma spectabile</name>
    <name type="common">orangethroat darter</name>
    <dbReference type="NCBI Taxonomy" id="54343"/>
    <lineage>
        <taxon>Eukaryota</taxon>
        <taxon>Metazoa</taxon>
        <taxon>Chordata</taxon>
        <taxon>Craniata</taxon>
        <taxon>Vertebrata</taxon>
        <taxon>Euteleostomi</taxon>
        <taxon>Actinopterygii</taxon>
        <taxon>Neopterygii</taxon>
        <taxon>Teleostei</taxon>
        <taxon>Neoteleostei</taxon>
        <taxon>Acanthomorphata</taxon>
        <taxon>Eupercaria</taxon>
        <taxon>Perciformes</taxon>
        <taxon>Percoidei</taxon>
        <taxon>Percidae</taxon>
        <taxon>Etheostomatinae</taxon>
        <taxon>Etheostoma</taxon>
    </lineage>
</organism>
<accession>A0A5J5DEN5</accession>
<dbReference type="EMBL" id="VOFY01000006">
    <property type="protein sequence ID" value="KAA8591766.1"/>
    <property type="molecule type" value="Genomic_DNA"/>
</dbReference>
<dbReference type="AlphaFoldDB" id="A0A5J5DEN5"/>
<dbReference type="Proteomes" id="UP000327493">
    <property type="component" value="Chromosome 6"/>
</dbReference>
<evidence type="ECO:0000313" key="1">
    <source>
        <dbReference type="EMBL" id="KAA8591766.1"/>
    </source>
</evidence>
<comment type="caution">
    <text evidence="1">The sequence shown here is derived from an EMBL/GenBank/DDBJ whole genome shotgun (WGS) entry which is preliminary data.</text>
</comment>
<reference evidence="1 2" key="1">
    <citation type="submission" date="2019-08" db="EMBL/GenBank/DDBJ databases">
        <title>A chromosome-level genome assembly, high-density linkage maps, and genome scans reveal the genomic architecture of hybrid incompatibilities underlying speciation via character displacement in darters (Percidae: Etheostominae).</title>
        <authorList>
            <person name="Moran R.L."/>
            <person name="Catchen J.M."/>
            <person name="Fuller R.C."/>
        </authorList>
    </citation>
    <scope>NUCLEOTIDE SEQUENCE [LARGE SCALE GENOMIC DNA]</scope>
    <source>
        <strain evidence="1">EspeVRDwgs_2016</strain>
        <tissue evidence="1">Muscle</tissue>
    </source>
</reference>
<sequence>MVIWQSGEAARSLSTSCGNDTTDLPLIRNEAQRGLWKLNERARRHPEVESAVVLHSVSAGGVYCAKTARARAAALGLNYPGVHGAPDLYGPTHHGMPPSMMPFRPQPYNNYPQLVRTDSNMVPYRQSPPDVRSLYYRTHKQAHPRSWHRTYSSVQSDYTPNKVLGLPRGWSDINRKNNFEVKHVAPLTQAKAPGQPELVDWPPKVQNEHDFGVDESVPNRHGMFLNGMPQSRAHVAYQRGLTGYGLGRGAPALGSSGMINKG</sequence>
<name>A0A5J5DEN5_9PERO</name>
<feature type="non-terminal residue" evidence="1">
    <location>
        <position position="262"/>
    </location>
</feature>
<proteinExistence type="predicted"/>